<evidence type="ECO:0000256" key="2">
    <source>
        <dbReference type="ARBA" id="ARBA00022525"/>
    </source>
</evidence>
<protein>
    <recommendedName>
        <fullName evidence="6">Major royal jelly protein</fullName>
    </recommendedName>
</protein>
<reference evidence="4 5" key="1">
    <citation type="submission" date="2021-08" db="EMBL/GenBank/DDBJ databases">
        <authorList>
            <person name="Peeters C."/>
        </authorList>
    </citation>
    <scope>NUCLEOTIDE SEQUENCE [LARGE SCALE GENOMIC DNA]</scope>
    <source>
        <strain evidence="4 5">LMG 32289</strain>
    </source>
</reference>
<accession>A0ABN7YDI2</accession>
<keyword evidence="2" id="KW-0964">Secreted</keyword>
<keyword evidence="3" id="KW-0732">Signal</keyword>
<dbReference type="EMBL" id="CAJZAG010000004">
    <property type="protein sequence ID" value="CAG9170958.1"/>
    <property type="molecule type" value="Genomic_DNA"/>
</dbReference>
<evidence type="ECO:0000313" key="5">
    <source>
        <dbReference type="Proteomes" id="UP000706525"/>
    </source>
</evidence>
<evidence type="ECO:0000256" key="1">
    <source>
        <dbReference type="ARBA" id="ARBA00004613"/>
    </source>
</evidence>
<dbReference type="PANTHER" id="PTHR10009:SF18">
    <property type="entry name" value="PROTEIN YELLOW-LIKE PROTEIN"/>
    <property type="match status" value="1"/>
</dbReference>
<comment type="caution">
    <text evidence="4">The sequence shown here is derived from an EMBL/GenBank/DDBJ whole genome shotgun (WGS) entry which is preliminary data.</text>
</comment>
<dbReference type="RefSeq" id="WP_223987360.1">
    <property type="nucleotide sequence ID" value="NZ_CAJZAG010000004.1"/>
</dbReference>
<dbReference type="Gene3D" id="2.120.10.30">
    <property type="entry name" value="TolB, C-terminal domain"/>
    <property type="match status" value="1"/>
</dbReference>
<dbReference type="InterPro" id="IPR011042">
    <property type="entry name" value="6-blade_b-propeller_TolB-like"/>
</dbReference>
<keyword evidence="5" id="KW-1185">Reference proteome</keyword>
<feature type="signal peptide" evidence="3">
    <location>
        <begin position="1"/>
        <end position="23"/>
    </location>
</feature>
<evidence type="ECO:0008006" key="6">
    <source>
        <dbReference type="Google" id="ProtNLM"/>
    </source>
</evidence>
<dbReference type="InterPro" id="IPR017996">
    <property type="entry name" value="MRJP/yellow-related"/>
</dbReference>
<proteinExistence type="predicted"/>
<dbReference type="PANTHER" id="PTHR10009">
    <property type="entry name" value="PROTEIN YELLOW-RELATED"/>
    <property type="match status" value="1"/>
</dbReference>
<feature type="chain" id="PRO_5045707236" description="Major royal jelly protein" evidence="3">
    <location>
        <begin position="24"/>
        <end position="378"/>
    </location>
</feature>
<evidence type="ECO:0000256" key="3">
    <source>
        <dbReference type="SAM" id="SignalP"/>
    </source>
</evidence>
<organism evidence="4 5">
    <name type="scientific">Cupriavidus pampae</name>
    <dbReference type="NCBI Taxonomy" id="659251"/>
    <lineage>
        <taxon>Bacteria</taxon>
        <taxon>Pseudomonadati</taxon>
        <taxon>Pseudomonadota</taxon>
        <taxon>Betaproteobacteria</taxon>
        <taxon>Burkholderiales</taxon>
        <taxon>Burkholderiaceae</taxon>
        <taxon>Cupriavidus</taxon>
    </lineage>
</organism>
<dbReference type="Proteomes" id="UP000706525">
    <property type="component" value="Unassembled WGS sequence"/>
</dbReference>
<gene>
    <name evidence="4" type="ORF">LMG32289_02208</name>
</gene>
<dbReference type="SUPFAM" id="SSF63829">
    <property type="entry name" value="Calcium-dependent phosphotriesterase"/>
    <property type="match status" value="1"/>
</dbReference>
<evidence type="ECO:0000313" key="4">
    <source>
        <dbReference type="EMBL" id="CAG9170958.1"/>
    </source>
</evidence>
<dbReference type="Pfam" id="PF03022">
    <property type="entry name" value="MRJP"/>
    <property type="match status" value="1"/>
</dbReference>
<sequence>MKMWTISLTLAAVLFAAATTSAAAPTLHVVAESDSMIWNATAIDDAGGIYVAGPLWTGSRGPSVARIGSDGTPVPFPDEAWNTTQSSVPVEHRFVNVNALRRDGAGQLWIVDTGVTAFGGTVVPGAAKLVAIDLSTGKITRIIPFGPDVARTHSYIDDIRLHGDHAYLTDAGDPGLIVLDLRSGVARRVLERDHSTTASAERSIVVDGRILRGPDGNPLRVHADPLEVSHDGQWLYFGPLEGPWSKIETHWLNDVSLTPEQLAGKVLPWRDLPPMGGSVMDGAGNFYYSDLASNSLKRILPSGITETVITDARLHWVDAPAFDSRGRLYLPVPQIDRIGLFNGGQTRIKRPVRLYRLDIGHGHGTVPAQQAKRVRVAE</sequence>
<name>A0ABN7YDI2_9BURK</name>
<comment type="subcellular location">
    <subcellularLocation>
        <location evidence="1">Secreted</location>
    </subcellularLocation>
</comment>